<sequence length="419" mass="47454">MCHWRIYIIGVKKLKVEVDFFSIKKFLQTLETPIRLNHHLLVLQAQQIARHPDDLVRAASIELFYDRKSKQQCLQHQFMHGNLTTTAQEDDEFGDDTDQDLLTSQVTVKGPAFLLEGPTLTALSEDSYSQVYHASESLALQSQYMEQRTSAIHFAPLSPSVSALSIDSNSVAFKVVEHLGFIKQSGPIRPLPNGLNHATHASLEAFTAAESMDETIEGHPIADFSDSLSPAGRVCLDPGPLSDILPPPYDKIIQRSDFSHFNWIHPNAAFHPDPIQLYLTAKQFQPPLLTLNYKGLGFILIPKSEVIRNELRHTTTSDERNQLQKGDQIILDGHNLEHTYELTRIRYQNDQYSHIEVVAFNSAGDYYAEAPAVMVPFLIQIETTLLHPNFYFSPHQIESFMSLKSILHHVRRGVRRIGL</sequence>
<reference evidence="1" key="1">
    <citation type="submission" date="2020-11" db="EMBL/GenBank/DDBJ databases">
        <authorList>
            <consortium name="DOE Joint Genome Institute"/>
            <person name="Ahrendt S."/>
            <person name="Riley R."/>
            <person name="Andreopoulos W."/>
            <person name="Labutti K."/>
            <person name="Pangilinan J."/>
            <person name="Ruiz-Duenas F.J."/>
            <person name="Barrasa J.M."/>
            <person name="Sanchez-Garcia M."/>
            <person name="Camarero S."/>
            <person name="Miyauchi S."/>
            <person name="Serrano A."/>
            <person name="Linde D."/>
            <person name="Babiker R."/>
            <person name="Drula E."/>
            <person name="Ayuso-Fernandez I."/>
            <person name="Pacheco R."/>
            <person name="Padilla G."/>
            <person name="Ferreira P."/>
            <person name="Barriuso J."/>
            <person name="Kellner H."/>
            <person name="Castanera R."/>
            <person name="Alfaro M."/>
            <person name="Ramirez L."/>
            <person name="Pisabarro A.G."/>
            <person name="Kuo A."/>
            <person name="Tritt A."/>
            <person name="Lipzen A."/>
            <person name="He G."/>
            <person name="Yan M."/>
            <person name="Ng V."/>
            <person name="Cullen D."/>
            <person name="Martin F."/>
            <person name="Rosso M.-N."/>
            <person name="Henrissat B."/>
            <person name="Hibbett D."/>
            <person name="Martinez A.T."/>
            <person name="Grigoriev I.V."/>
        </authorList>
    </citation>
    <scope>NUCLEOTIDE SEQUENCE</scope>
    <source>
        <strain evidence="1">CBS 506.95</strain>
    </source>
</reference>
<dbReference type="AlphaFoldDB" id="A0A9P6E7S0"/>
<protein>
    <submittedName>
        <fullName evidence="1">Uncharacterized protein</fullName>
    </submittedName>
</protein>
<proteinExistence type="predicted"/>
<evidence type="ECO:0000313" key="2">
    <source>
        <dbReference type="Proteomes" id="UP000807306"/>
    </source>
</evidence>
<keyword evidence="2" id="KW-1185">Reference proteome</keyword>
<name>A0A9P6E7S0_9AGAR</name>
<dbReference type="EMBL" id="MU157905">
    <property type="protein sequence ID" value="KAF9524050.1"/>
    <property type="molecule type" value="Genomic_DNA"/>
</dbReference>
<dbReference type="Proteomes" id="UP000807306">
    <property type="component" value="Unassembled WGS sequence"/>
</dbReference>
<accession>A0A9P6E7S0</accession>
<evidence type="ECO:0000313" key="1">
    <source>
        <dbReference type="EMBL" id="KAF9524050.1"/>
    </source>
</evidence>
<gene>
    <name evidence="1" type="ORF">CPB83DRAFT_839205</name>
</gene>
<organism evidence="1 2">
    <name type="scientific">Crepidotus variabilis</name>
    <dbReference type="NCBI Taxonomy" id="179855"/>
    <lineage>
        <taxon>Eukaryota</taxon>
        <taxon>Fungi</taxon>
        <taxon>Dikarya</taxon>
        <taxon>Basidiomycota</taxon>
        <taxon>Agaricomycotina</taxon>
        <taxon>Agaricomycetes</taxon>
        <taxon>Agaricomycetidae</taxon>
        <taxon>Agaricales</taxon>
        <taxon>Agaricineae</taxon>
        <taxon>Crepidotaceae</taxon>
        <taxon>Crepidotus</taxon>
    </lineage>
</organism>
<comment type="caution">
    <text evidence="1">The sequence shown here is derived from an EMBL/GenBank/DDBJ whole genome shotgun (WGS) entry which is preliminary data.</text>
</comment>